<evidence type="ECO:0000313" key="2">
    <source>
        <dbReference type="Proteomes" id="UP001017257"/>
    </source>
</evidence>
<dbReference type="EMBL" id="CP102845">
    <property type="protein sequence ID" value="UVF18970.1"/>
    <property type="molecule type" value="Genomic_DNA"/>
</dbReference>
<proteinExistence type="predicted"/>
<evidence type="ECO:0008006" key="3">
    <source>
        <dbReference type="Google" id="ProtNLM"/>
    </source>
</evidence>
<name>A0ABY5RP01_9HYPH</name>
<reference evidence="1" key="1">
    <citation type="submission" date="2022-08" db="EMBL/GenBank/DDBJ databases">
        <title>Microvirga terrae sp. nov., isolated from soil.</title>
        <authorList>
            <person name="Kim K.H."/>
            <person name="Seo Y.L."/>
            <person name="Kim J.M."/>
            <person name="Lee J.K."/>
            <person name="Han D.M."/>
            <person name="Jeon C.O."/>
        </authorList>
    </citation>
    <scope>NUCLEOTIDE SEQUENCE</scope>
    <source>
        <strain evidence="1">R24</strain>
    </source>
</reference>
<organism evidence="1 2">
    <name type="scientific">Microvirga terrae</name>
    <dbReference type="NCBI Taxonomy" id="2740529"/>
    <lineage>
        <taxon>Bacteria</taxon>
        <taxon>Pseudomonadati</taxon>
        <taxon>Pseudomonadota</taxon>
        <taxon>Alphaproteobacteria</taxon>
        <taxon>Hyphomicrobiales</taxon>
        <taxon>Methylobacteriaceae</taxon>
        <taxon>Microvirga</taxon>
    </lineage>
</organism>
<dbReference type="RefSeq" id="WP_173945345.1">
    <property type="nucleotide sequence ID" value="NZ_CP102845.1"/>
</dbReference>
<evidence type="ECO:0000313" key="1">
    <source>
        <dbReference type="EMBL" id="UVF18970.1"/>
    </source>
</evidence>
<sequence length="169" mass="17962">MTVRPVMLLILAYGAALTGLIVRPTAAAAFTCPETVTTDALRNTPLLSALPSDATNLTADTRVGELVADFRKNGMKPALVVDYLVGAYCPLVANDATLSDPQKTDRVRRFARQVTGLAYGQSGQEELEVLLDVPLVPTVLSQVEQAAAGAGMSRAAWIERAIKRQLAVP</sequence>
<accession>A0ABY5RP01</accession>
<gene>
    <name evidence="1" type="ORF">HPT29_021265</name>
</gene>
<protein>
    <recommendedName>
        <fullName evidence="3">Glutelin</fullName>
    </recommendedName>
</protein>
<dbReference type="Proteomes" id="UP001017257">
    <property type="component" value="Chromosome"/>
</dbReference>
<keyword evidence="2" id="KW-1185">Reference proteome</keyword>